<evidence type="ECO:0000313" key="1">
    <source>
        <dbReference type="EMBL" id="MEQ2288269.1"/>
    </source>
</evidence>
<accession>A0ABV0Y3D2</accession>
<dbReference type="EMBL" id="JAHRIP010020598">
    <property type="protein sequence ID" value="MEQ2288269.1"/>
    <property type="molecule type" value="Genomic_DNA"/>
</dbReference>
<gene>
    <name evidence="1" type="ORF">AMECASPLE_021019</name>
</gene>
<name>A0ABV0Y3D2_9TELE</name>
<dbReference type="Proteomes" id="UP001469553">
    <property type="component" value="Unassembled WGS sequence"/>
</dbReference>
<comment type="caution">
    <text evidence="1">The sequence shown here is derived from an EMBL/GenBank/DDBJ whole genome shotgun (WGS) entry which is preliminary data.</text>
</comment>
<keyword evidence="2" id="KW-1185">Reference proteome</keyword>
<proteinExistence type="predicted"/>
<reference evidence="1 2" key="1">
    <citation type="submission" date="2021-06" db="EMBL/GenBank/DDBJ databases">
        <authorList>
            <person name="Palmer J.M."/>
        </authorList>
    </citation>
    <scope>NUCLEOTIDE SEQUENCE [LARGE SCALE GENOMIC DNA]</scope>
    <source>
        <strain evidence="1 2">AS_MEX2019</strain>
        <tissue evidence="1">Muscle</tissue>
    </source>
</reference>
<evidence type="ECO:0000313" key="2">
    <source>
        <dbReference type="Proteomes" id="UP001469553"/>
    </source>
</evidence>
<sequence length="116" mass="13253">MVSYSVAGPKADRLGGSRVGSKTHLYFLEFTHLQARSRGTDIQSTGILKNGNNKIWSRASIQRHDKIHERDITTPQGTKDKDKLKYGRRWTRNNRAGNQGKQTQVWNRCAARQRGM</sequence>
<organism evidence="1 2">
    <name type="scientific">Ameca splendens</name>
    <dbReference type="NCBI Taxonomy" id="208324"/>
    <lineage>
        <taxon>Eukaryota</taxon>
        <taxon>Metazoa</taxon>
        <taxon>Chordata</taxon>
        <taxon>Craniata</taxon>
        <taxon>Vertebrata</taxon>
        <taxon>Euteleostomi</taxon>
        <taxon>Actinopterygii</taxon>
        <taxon>Neopterygii</taxon>
        <taxon>Teleostei</taxon>
        <taxon>Neoteleostei</taxon>
        <taxon>Acanthomorphata</taxon>
        <taxon>Ovalentaria</taxon>
        <taxon>Atherinomorphae</taxon>
        <taxon>Cyprinodontiformes</taxon>
        <taxon>Goodeidae</taxon>
        <taxon>Ameca</taxon>
    </lineage>
</organism>
<protein>
    <submittedName>
        <fullName evidence="1">Uncharacterized protein</fullName>
    </submittedName>
</protein>